<organism evidence="8 9">
    <name type="scientific">Halostreptopolyspora alba</name>
    <dbReference type="NCBI Taxonomy" id="2487137"/>
    <lineage>
        <taxon>Bacteria</taxon>
        <taxon>Bacillati</taxon>
        <taxon>Actinomycetota</taxon>
        <taxon>Actinomycetes</taxon>
        <taxon>Streptosporangiales</taxon>
        <taxon>Nocardiopsidaceae</taxon>
        <taxon>Halostreptopolyspora</taxon>
    </lineage>
</organism>
<feature type="region of interest" description="Disordered" evidence="6">
    <location>
        <begin position="30"/>
        <end position="101"/>
    </location>
</feature>
<dbReference type="GO" id="GO:0006508">
    <property type="term" value="P:proteolysis"/>
    <property type="evidence" value="ECO:0007669"/>
    <property type="project" value="UniProtKB-KW"/>
</dbReference>
<dbReference type="InterPro" id="IPR001300">
    <property type="entry name" value="Peptidase_C2_calpain_cat"/>
</dbReference>
<evidence type="ECO:0000313" key="8">
    <source>
        <dbReference type="EMBL" id="RNL87647.1"/>
    </source>
</evidence>
<gene>
    <name evidence="8" type="ORF">EFW17_00310</name>
</gene>
<dbReference type="GO" id="GO:0004198">
    <property type="term" value="F:calcium-dependent cysteine-type endopeptidase activity"/>
    <property type="evidence" value="ECO:0007669"/>
    <property type="project" value="InterPro"/>
</dbReference>
<evidence type="ECO:0000256" key="4">
    <source>
        <dbReference type="ARBA" id="ARBA00022807"/>
    </source>
</evidence>
<evidence type="ECO:0000256" key="3">
    <source>
        <dbReference type="ARBA" id="ARBA00022801"/>
    </source>
</evidence>
<feature type="compositionally biased region" description="Polar residues" evidence="6">
    <location>
        <begin position="48"/>
        <end position="59"/>
    </location>
</feature>
<keyword evidence="3 5" id="KW-0378">Hydrolase</keyword>
<dbReference type="AlphaFoldDB" id="A0A3N0EIU7"/>
<dbReference type="Proteomes" id="UP000269198">
    <property type="component" value="Unassembled WGS sequence"/>
</dbReference>
<evidence type="ECO:0000256" key="5">
    <source>
        <dbReference type="PROSITE-ProRule" id="PRU00239"/>
    </source>
</evidence>
<keyword evidence="9" id="KW-1185">Reference proteome</keyword>
<comment type="caution">
    <text evidence="8">The sequence shown here is derived from an EMBL/GenBank/DDBJ whole genome shotgun (WGS) entry which is preliminary data.</text>
</comment>
<feature type="active site" evidence="5">
    <location>
        <position position="426"/>
    </location>
</feature>
<accession>A0A3N0EIU7</accession>
<dbReference type="OrthoDB" id="4617536at2"/>
<feature type="compositionally biased region" description="Pro residues" evidence="6">
    <location>
        <begin position="78"/>
        <end position="87"/>
    </location>
</feature>
<keyword evidence="4 5" id="KW-0788">Thiol protease</keyword>
<evidence type="ECO:0000256" key="6">
    <source>
        <dbReference type="SAM" id="MobiDB-lite"/>
    </source>
</evidence>
<feature type="compositionally biased region" description="Basic and acidic residues" evidence="6">
    <location>
        <begin position="61"/>
        <end position="73"/>
    </location>
</feature>
<reference evidence="8 9" key="1">
    <citation type="submission" date="2018-11" db="EMBL/GenBank/DDBJ databases">
        <title>The genome draft of YIM 96095.</title>
        <authorList>
            <person name="Tang S.-K."/>
            <person name="Chunyu W.-X."/>
            <person name="Feng Y.-Z."/>
        </authorList>
    </citation>
    <scope>NUCLEOTIDE SEQUENCE [LARGE SCALE GENOMIC DNA]</scope>
    <source>
        <strain evidence="8 9">YIM 96095</strain>
    </source>
</reference>
<evidence type="ECO:0000256" key="1">
    <source>
        <dbReference type="ARBA" id="ARBA00007623"/>
    </source>
</evidence>
<dbReference type="PROSITE" id="PS50203">
    <property type="entry name" value="CALPAIN_CAT"/>
    <property type="match status" value="1"/>
</dbReference>
<keyword evidence="2 5" id="KW-0645">Protease</keyword>
<evidence type="ECO:0000313" key="9">
    <source>
        <dbReference type="Proteomes" id="UP000269198"/>
    </source>
</evidence>
<dbReference type="InterPro" id="IPR038765">
    <property type="entry name" value="Papain-like_cys_pep_sf"/>
</dbReference>
<dbReference type="PANTHER" id="PTHR10183">
    <property type="entry name" value="CALPAIN"/>
    <property type="match status" value="1"/>
</dbReference>
<evidence type="ECO:0000259" key="7">
    <source>
        <dbReference type="PROSITE" id="PS50203"/>
    </source>
</evidence>
<comment type="similarity">
    <text evidence="1">Belongs to the peptidase C2 family.</text>
</comment>
<dbReference type="SMART" id="SM00230">
    <property type="entry name" value="CysPc"/>
    <property type="match status" value="1"/>
</dbReference>
<feature type="active site" evidence="5">
    <location>
        <position position="408"/>
    </location>
</feature>
<dbReference type="SUPFAM" id="SSF54001">
    <property type="entry name" value="Cysteine proteinases"/>
    <property type="match status" value="1"/>
</dbReference>
<name>A0A3N0EIU7_9ACTN</name>
<dbReference type="InterPro" id="IPR022684">
    <property type="entry name" value="Calpain_cysteine_protease"/>
</dbReference>
<dbReference type="PROSITE" id="PS00139">
    <property type="entry name" value="THIOL_PROTEASE_CYS"/>
    <property type="match status" value="1"/>
</dbReference>
<dbReference type="Pfam" id="PF00648">
    <property type="entry name" value="Peptidase_C2"/>
    <property type="match status" value="1"/>
</dbReference>
<dbReference type="PANTHER" id="PTHR10183:SF379">
    <property type="entry name" value="CALPAIN-5"/>
    <property type="match status" value="1"/>
</dbReference>
<proteinExistence type="inferred from homology"/>
<evidence type="ECO:0000256" key="2">
    <source>
        <dbReference type="ARBA" id="ARBA00022670"/>
    </source>
</evidence>
<dbReference type="EMBL" id="RJMB01000001">
    <property type="protein sequence ID" value="RNL87647.1"/>
    <property type="molecule type" value="Genomic_DNA"/>
</dbReference>
<dbReference type="InterPro" id="IPR000169">
    <property type="entry name" value="Pept_cys_AS"/>
</dbReference>
<protein>
    <recommendedName>
        <fullName evidence="7">Calpain catalytic domain-containing protein</fullName>
    </recommendedName>
</protein>
<feature type="active site" evidence="5">
    <location>
        <position position="246"/>
    </location>
</feature>
<feature type="region of interest" description="Disordered" evidence="6">
    <location>
        <begin position="191"/>
        <end position="216"/>
    </location>
</feature>
<sequence length="456" mass="48361">MIVSAVVAAVLMAGVPQRIDDLITSGLARALGPSDPGTGSNADPGEQYWNQSDPDSSPATEPEHVTDPNHPDYEGPPAGHPAGPPAPSNAGPDPADADSEAVEAAVEELEGCLSDWNEDAPWFTGTCAYDTYKDLSPEELAAVVDTMSSQDLGRLFESGPIPLEQEYFDLVEEIQRTAPLDTLRALQNSGATPFAQPDFEGVGGDPAGGNSPSNVSYGEIDDYSLYGEGDEPVSWEHVNQNSLGDCWLMATMGAMARQNPGHVEEMIQENANGTYTVTFPGKDPVTVTPDLPLNPDGTPAFAGSNEDPPVIWPAIVEKAYADLEGNDYSNLENWHAGAAMNTFAGGAGMDYIPDVTDTTMDELAGKFENGEAITLSTPPTMQLNDWPKDGTGKGDLVDDDAGTLVSGHVYFMTGVNRDDGTVTLRNPWGSHTDDIVLSLDEVNDNFAAIHSTNLDE</sequence>
<feature type="domain" description="Calpain catalytic" evidence="7">
    <location>
        <begin position="238"/>
        <end position="429"/>
    </location>
</feature>